<dbReference type="RefSeq" id="WP_210310835.1">
    <property type="nucleotide sequence ID" value="NZ_CABFWE030000013.1"/>
</dbReference>
<dbReference type="Gene3D" id="3.30.1370.60">
    <property type="entry name" value="Hypothetical oxidoreductase yiak, domain 2"/>
    <property type="match status" value="1"/>
</dbReference>
<dbReference type="InterPro" id="IPR003767">
    <property type="entry name" value="Malate/L-lactate_DH-like"/>
</dbReference>
<organism evidence="3 4">
    <name type="scientific">Pseudorhizobium halotolerans</name>
    <dbReference type="NCBI Taxonomy" id="1233081"/>
    <lineage>
        <taxon>Bacteria</taxon>
        <taxon>Pseudomonadati</taxon>
        <taxon>Pseudomonadota</taxon>
        <taxon>Alphaproteobacteria</taxon>
        <taxon>Hyphomicrobiales</taxon>
        <taxon>Rhizobiaceae</taxon>
        <taxon>Rhizobium/Agrobacterium group</taxon>
        <taxon>Pseudorhizobium</taxon>
    </lineage>
</organism>
<accession>A0ABN7K0W7</accession>
<comment type="similarity">
    <text evidence="1">Belongs to the LDH2/MDH2 oxidoreductase family.</text>
</comment>
<evidence type="ECO:0000256" key="1">
    <source>
        <dbReference type="ARBA" id="ARBA00006056"/>
    </source>
</evidence>
<dbReference type="SUPFAM" id="SSF89733">
    <property type="entry name" value="L-sulfolactate dehydrogenase-like"/>
    <property type="match status" value="1"/>
</dbReference>
<sequence length="346" mass="36069">MFVDRSGNHHLSLAELTAMLQPALVEAGASDNVAGILALNCATAERDGSRSHGLYRVSGYIDNLRSGFVNGKAVPVIARPGAAMIRVDACRGYGRPALEAVIPEAIDVCRMAGTCVIAIGNSHHNGPLWLDIEPFADDGLVALTMVASVVAVVPHGARRPVYGTNPMAFAVPRHGRAPLIFDQSSSVMAHGEVGIAAREGRILAEGVGIDAAGNPTRDPKAIMAGGALLPFGGHKGSQIAMMIELLAGAMTGSNFSHQVDWSDYPGACSAHTGQLFILIDPVGASGGSTGFALRVEELLAELAAAGQERFPGERRIAAREKALREGISIEPAVWEDLLSLGAHPPE</sequence>
<dbReference type="InterPro" id="IPR043144">
    <property type="entry name" value="Mal/L-sulf/L-lact_DH-like_ah"/>
</dbReference>
<gene>
    <name evidence="3" type="ORF">RHAB21_04484</name>
</gene>
<evidence type="ECO:0000256" key="2">
    <source>
        <dbReference type="ARBA" id="ARBA00023002"/>
    </source>
</evidence>
<comment type="caution">
    <text evidence="3">The sequence shown here is derived from an EMBL/GenBank/DDBJ whole genome shotgun (WGS) entry which is preliminary data.</text>
</comment>
<dbReference type="Proteomes" id="UP000601041">
    <property type="component" value="Unassembled WGS sequence"/>
</dbReference>
<dbReference type="EMBL" id="CABFWE030000013">
    <property type="protein sequence ID" value="CAD7053314.1"/>
    <property type="molecule type" value="Genomic_DNA"/>
</dbReference>
<evidence type="ECO:0000313" key="4">
    <source>
        <dbReference type="Proteomes" id="UP000601041"/>
    </source>
</evidence>
<dbReference type="Gene3D" id="1.10.1530.10">
    <property type="match status" value="1"/>
</dbReference>
<proteinExistence type="inferred from homology"/>
<name>A0ABN7K0W7_9HYPH</name>
<dbReference type="PANTHER" id="PTHR11091:SF0">
    <property type="entry name" value="MALATE DEHYDROGENASE"/>
    <property type="match status" value="1"/>
</dbReference>
<dbReference type="PROSITE" id="PS00018">
    <property type="entry name" value="EF_HAND_1"/>
    <property type="match status" value="1"/>
</dbReference>
<keyword evidence="4" id="KW-1185">Reference proteome</keyword>
<protein>
    <submittedName>
        <fullName evidence="3">Lactate dehydrogenase</fullName>
    </submittedName>
</protein>
<dbReference type="InterPro" id="IPR043143">
    <property type="entry name" value="Mal/L-sulf/L-lact_DH-like_NADP"/>
</dbReference>
<evidence type="ECO:0000313" key="3">
    <source>
        <dbReference type="EMBL" id="CAD7053314.1"/>
    </source>
</evidence>
<dbReference type="PANTHER" id="PTHR11091">
    <property type="entry name" value="OXIDOREDUCTASE-RELATED"/>
    <property type="match status" value="1"/>
</dbReference>
<keyword evidence="2" id="KW-0560">Oxidoreductase</keyword>
<dbReference type="InterPro" id="IPR036111">
    <property type="entry name" value="Mal/L-sulfo/L-lacto_DH-like_sf"/>
</dbReference>
<dbReference type="Pfam" id="PF02615">
    <property type="entry name" value="Ldh_2"/>
    <property type="match status" value="1"/>
</dbReference>
<reference evidence="3 4" key="1">
    <citation type="submission" date="2020-11" db="EMBL/GenBank/DDBJ databases">
        <authorList>
            <person name="Lassalle F."/>
        </authorList>
    </citation>
    <scope>NUCLEOTIDE SEQUENCE [LARGE SCALE GENOMIC DNA]</scope>
    <source>
        <strain evidence="3 4">AB21</strain>
    </source>
</reference>
<dbReference type="InterPro" id="IPR018247">
    <property type="entry name" value="EF_Hand_1_Ca_BS"/>
</dbReference>